<feature type="domain" description="Hint" evidence="2">
    <location>
        <begin position="2036"/>
        <end position="2136"/>
    </location>
</feature>
<organism evidence="3 4">
    <name type="scientific">Catenulispora subtropica</name>
    <dbReference type="NCBI Taxonomy" id="450798"/>
    <lineage>
        <taxon>Bacteria</taxon>
        <taxon>Bacillati</taxon>
        <taxon>Actinomycetota</taxon>
        <taxon>Actinomycetes</taxon>
        <taxon>Catenulisporales</taxon>
        <taxon>Catenulisporaceae</taxon>
        <taxon>Catenulispora</taxon>
    </lineage>
</organism>
<evidence type="ECO:0000313" key="4">
    <source>
        <dbReference type="Proteomes" id="UP001499854"/>
    </source>
</evidence>
<reference evidence="4" key="1">
    <citation type="journal article" date="2019" name="Int. J. Syst. Evol. Microbiol.">
        <title>The Global Catalogue of Microorganisms (GCM) 10K type strain sequencing project: providing services to taxonomists for standard genome sequencing and annotation.</title>
        <authorList>
            <consortium name="The Broad Institute Genomics Platform"/>
            <consortium name="The Broad Institute Genome Sequencing Center for Infectious Disease"/>
            <person name="Wu L."/>
            <person name="Ma J."/>
        </authorList>
    </citation>
    <scope>NUCLEOTIDE SEQUENCE [LARGE SCALE GENOMIC DNA]</scope>
    <source>
        <strain evidence="4">JCM 16013</strain>
    </source>
</reference>
<dbReference type="InterPro" id="IPR031325">
    <property type="entry name" value="RHS_repeat"/>
</dbReference>
<name>A0ABP5EIH5_9ACTN</name>
<evidence type="ECO:0000313" key="3">
    <source>
        <dbReference type="EMBL" id="GAA1999456.1"/>
    </source>
</evidence>
<evidence type="ECO:0000259" key="2">
    <source>
        <dbReference type="SMART" id="SM00306"/>
    </source>
</evidence>
<feature type="signal peptide" evidence="1">
    <location>
        <begin position="1"/>
        <end position="27"/>
    </location>
</feature>
<dbReference type="SUPFAM" id="SSF51294">
    <property type="entry name" value="Hedgehog/intein (Hint) domain"/>
    <property type="match status" value="1"/>
</dbReference>
<dbReference type="Pfam" id="PF05593">
    <property type="entry name" value="RHS_repeat"/>
    <property type="match status" value="1"/>
</dbReference>
<dbReference type="PANTHER" id="PTHR32305">
    <property type="match status" value="1"/>
</dbReference>
<dbReference type="Pfam" id="PF07591">
    <property type="entry name" value="PT-HINT"/>
    <property type="match status" value="1"/>
</dbReference>
<dbReference type="InterPro" id="IPR036844">
    <property type="entry name" value="Hint_dom_sf"/>
</dbReference>
<dbReference type="Gene3D" id="2.170.16.10">
    <property type="entry name" value="Hedgehog/Intein (Hint) domain"/>
    <property type="match status" value="1"/>
</dbReference>
<dbReference type="Gene3D" id="2.180.10.10">
    <property type="entry name" value="RHS repeat-associated core"/>
    <property type="match status" value="1"/>
</dbReference>
<keyword evidence="1" id="KW-0732">Signal</keyword>
<dbReference type="NCBIfam" id="TIGR01643">
    <property type="entry name" value="YD_repeat_2x"/>
    <property type="match status" value="1"/>
</dbReference>
<dbReference type="NCBIfam" id="TIGR03696">
    <property type="entry name" value="Rhs_assc_core"/>
    <property type="match status" value="1"/>
</dbReference>
<dbReference type="SMART" id="SM00306">
    <property type="entry name" value="HintN"/>
    <property type="match status" value="1"/>
</dbReference>
<dbReference type="EMBL" id="BAAAQM010000065">
    <property type="protein sequence ID" value="GAA1999456.1"/>
    <property type="molecule type" value="Genomic_DNA"/>
</dbReference>
<dbReference type="PANTHER" id="PTHR32305:SF17">
    <property type="entry name" value="TRNA NUCLEASE WAPA"/>
    <property type="match status" value="1"/>
</dbReference>
<keyword evidence="4" id="KW-1185">Reference proteome</keyword>
<proteinExistence type="predicted"/>
<accession>A0ABP5EIH5</accession>
<sequence>MFRGIGAVTAAAVISTLLTAFSAPPHAAAGWQPPIPADHILKAKPRAFTPLSAPVDHGVRQSEAITWPRAGEADVALTAAADQAGTAPRHSTATVAAAPQVVGSVPIALHPAPGGLVPRSAPAADTVHVKVLDQAAAKAARVSGVLLSVTSAGRTPGPLAGEFDYSSFRNAGGAGFGARLHLVSLPACALTTPQVPACQVQTAVPGSVNDAARHVVSGPLASAPAAAGKAPVAAASGTSTTVYALTSGSSGSTGDFTASGMNPSGSWSAGSPSGGFSWSYPVPAPPSAAGSAPHVELGYSSSAIDGRTGMTNNQPSWIGEGWDYSPGFVERTYRSCSEFTDLPSASQTGDQCWAGQILTLSLGQGTETVVYDDADHTFHQQSDDGNRIELLTGADNGALNGEYWKVTTTDGTQYFFGRNSGPGHSNQQTTNSTWTEPVYGAHSGDPCHSASGFSASACTQAWRWNLDYVEDTHGNATVYYYTPETNFYGQNNGTAGVSYVRGGYLNRIDYGLRDENGTVYGGTVPDQIVFNVAERCVPGSPTDTITCDPAQRTSANFAAWPDTPVDQQCNSGDTCNTHSPTFWSTKRLTNITTQVTNGAGGYTKVDSIDLGQTFPADGDSELWLSSITRTGYRTVNGATTSLPLPPVTFGGQPLANRVPGYNGLPGMNHRRLSTITTETGGIIAVTYSSSCTAATIPSDPSQNTSMCMPTYWGAPGQTKPYFDYFMKYRVDEVDQQGNTVQTPIIRTGYKYPSAPLWHYDDNELVKPENRTYGQFRGYNEVDTYTGSSANGETLTKAVSFYYTGMDGDTLPNNGKRTKAYTNSLGESLPDDARFLGQAYETVQYNGDGGARLSRTFTTPSVIATTATRARTGLPALTADMVRTVRSRTLTDLAAGGTRGTSAAVAYDATGRTTTVDARGDGVPETCTINAYADNTTSWIRHLTSEVVTSGQACPPAGTAPSNVLSDTRTYYDGSGELGQIPGAGDPTRTDTLDDLNGGAPAFITMKTLTYDASGRVLTTADALNRATRTAYTPADGGPLTQVAVTNPLNQTSTLTLNPDRGTKATSTDLAGHTSTAVYDPLGRLTQFNRPGHGQQNYSYLLRTDGPEAVTTNTVIDYGTGIGTVTSVALSDALGRPVQTQTQAEGGNVVASNVTYDGHGWQAATDNRFLFAGLPSTTVQDVNESDVDDRTVATFDGAGRVVTSAEYSGDQLKKSTRTVYGGDRVTVVPPDGGTTVTTIADALGRVVELDQYTSPPAITGSVVSGGAFQATSYGYDTAGRRISLKSSGSTWTDSYDMLGMKLSRNDPDNGTSQFTYDNAGQIAVSTDARGQKLAYTYDALGRPTAEYSGSTAGTKLASWVYDTIQVGQPTSETRYTPNGNYVQAVSGYDPAGRPANQSTTLPASETGLARTYTTRFGYTTTGLPLTMQPASVTGMPGETITTTYDALGMPVAVKGTSIMAGQVLSAYGLPAQVTYGSSTNTAKYSITYDQATLKPKETVLTAQLAVPQLDDTTYQRDPAGRITRITDVQGPKGSSPVDDQCFGYDALSRMTQAWSATDGCAGAPDNTSSGLNIGGPNAYWTSWSFDAAGDRISQTRHQVTGSGADTTTTYAYNTAAGGHSLASTSTTGPDGASSTSYGYDPAGETIARKGVAGGDQVLDWTEEGALKSVALPSGSVSYVYGAAGDQIVRHDPGSTTVYLPGQEITRTSAGTITATRYYSLGGLTVGMISSAGNQARYLIGDQNGSQTMAVDVTTLALTRRSFDPFGNQRGAVQGGAWVDNHGFLDKPADTNSGLTDVGARKYDPVTGRFINVDPVFDAGDPQSLTGYAYANQQPVTAADPSGRFCDGCSMDNPDSVWNPQNHAPSGDHFCDGCSVDNPDSVWNPSNTGFGGPGCTTEGCYTRQGHLKDKNGNAIDGHGNPIGLPPLKTVKLFQPNYPSVSQMAGWGDYHPDLSYELNVELYFRSRCSEDMTQDGCLEISQHYHTWAAVNDIDENPCAAGTLCDAMQFLDIPEGGPLAADADAAAAAAARGERGGGCPHSFAGDTPVLMADGTTEAIEDVKAGDEIANAQPGGEGEHHRVDEVHVTGTDTDFTDLTIDTPSGPRTVTGTQNHPYFDVSTGTFVPASDLKAGERLQSTDGTVVTVRAVRNYTSHMTTYDLTVDGVHTYYVVAGTTPVLVHNCGGWLDGHEHNCVCDGTGGDPVYPDAPSLDEQWEDATSSTSTRDVHGALRNAERESGDEIWNNPDSHMYNQSDGQTVKVLNTGNGMYSVAIRDMSNSSGGYTSVIKGFTQKELDGRLREGTWG</sequence>
<dbReference type="Proteomes" id="UP001499854">
    <property type="component" value="Unassembled WGS sequence"/>
</dbReference>
<dbReference type="NCBIfam" id="TIGR01443">
    <property type="entry name" value="intein_Cterm"/>
    <property type="match status" value="1"/>
</dbReference>
<dbReference type="InterPro" id="IPR030934">
    <property type="entry name" value="Intein_C"/>
</dbReference>
<gene>
    <name evidence="3" type="ORF">GCM10009838_76090</name>
</gene>
<dbReference type="CDD" id="cd00081">
    <property type="entry name" value="Hint"/>
    <property type="match status" value="1"/>
</dbReference>
<dbReference type="InterPro" id="IPR050708">
    <property type="entry name" value="T6SS_VgrG/RHS"/>
</dbReference>
<dbReference type="InterPro" id="IPR022385">
    <property type="entry name" value="Rhs_assc_core"/>
</dbReference>
<dbReference type="RefSeq" id="WP_344662055.1">
    <property type="nucleotide sequence ID" value="NZ_BAAAQM010000065.1"/>
</dbReference>
<dbReference type="InterPro" id="IPR003587">
    <property type="entry name" value="Hint_dom_N"/>
</dbReference>
<feature type="chain" id="PRO_5046068047" evidence="1">
    <location>
        <begin position="28"/>
        <end position="2301"/>
    </location>
</feature>
<protein>
    <submittedName>
        <fullName evidence="3">RHS repeat-associated core domain-containing protein</fullName>
    </submittedName>
</protein>
<dbReference type="InterPro" id="IPR006530">
    <property type="entry name" value="YD"/>
</dbReference>
<evidence type="ECO:0000256" key="1">
    <source>
        <dbReference type="SAM" id="SignalP"/>
    </source>
</evidence>
<dbReference type="PROSITE" id="PS50818">
    <property type="entry name" value="INTEIN_C_TER"/>
    <property type="match status" value="1"/>
</dbReference>
<comment type="caution">
    <text evidence="3">The sequence shown here is derived from an EMBL/GenBank/DDBJ whole genome shotgun (WGS) entry which is preliminary data.</text>
</comment>